<feature type="domain" description="Toprim" evidence="8">
    <location>
        <begin position="84"/>
        <end position="170"/>
    </location>
</feature>
<dbReference type="Proteomes" id="UP000256379">
    <property type="component" value="Unassembled WGS sequence"/>
</dbReference>
<dbReference type="NCBIfam" id="TIGR00615">
    <property type="entry name" value="recR"/>
    <property type="match status" value="1"/>
</dbReference>
<dbReference type="GO" id="GO:0008270">
    <property type="term" value="F:zinc ion binding"/>
    <property type="evidence" value="ECO:0007669"/>
    <property type="project" value="UniProtKB-KW"/>
</dbReference>
<evidence type="ECO:0000256" key="6">
    <source>
        <dbReference type="ARBA" id="ARBA00023204"/>
    </source>
</evidence>
<dbReference type="Pfam" id="PF02132">
    <property type="entry name" value="RecR_ZnF"/>
    <property type="match status" value="1"/>
</dbReference>
<dbReference type="Gene3D" id="1.10.8.420">
    <property type="entry name" value="RecR Domain 1"/>
    <property type="match status" value="1"/>
</dbReference>
<evidence type="ECO:0000256" key="5">
    <source>
        <dbReference type="ARBA" id="ARBA00023172"/>
    </source>
</evidence>
<dbReference type="SUPFAM" id="SSF111304">
    <property type="entry name" value="Recombination protein RecR"/>
    <property type="match status" value="1"/>
</dbReference>
<comment type="caution">
    <text evidence="9">The sequence shown here is derived from an EMBL/GenBank/DDBJ whole genome shotgun (WGS) entry which is preliminary data.</text>
</comment>
<dbReference type="OrthoDB" id="9802672at2"/>
<evidence type="ECO:0000313" key="10">
    <source>
        <dbReference type="Proteomes" id="UP000256379"/>
    </source>
</evidence>
<gene>
    <name evidence="7" type="primary">recR</name>
    <name evidence="9" type="ORF">CQA53_02040</name>
</gene>
<dbReference type="PROSITE" id="PS50880">
    <property type="entry name" value="TOPRIM"/>
    <property type="match status" value="1"/>
</dbReference>
<accession>A0A3D8IPN4</accession>
<dbReference type="InterPro" id="IPR023627">
    <property type="entry name" value="Rcmb_RecR"/>
</dbReference>
<evidence type="ECO:0000256" key="2">
    <source>
        <dbReference type="ARBA" id="ARBA00022763"/>
    </source>
</evidence>
<keyword evidence="10" id="KW-1185">Reference proteome</keyword>
<dbReference type="InterPro" id="IPR015967">
    <property type="entry name" value="Rcmb_RecR_Znf"/>
</dbReference>
<evidence type="ECO:0000259" key="8">
    <source>
        <dbReference type="PROSITE" id="PS50880"/>
    </source>
</evidence>
<dbReference type="PANTHER" id="PTHR30446">
    <property type="entry name" value="RECOMBINATION PROTEIN RECR"/>
    <property type="match status" value="1"/>
</dbReference>
<dbReference type="AlphaFoldDB" id="A0A3D8IPN4"/>
<evidence type="ECO:0000256" key="3">
    <source>
        <dbReference type="ARBA" id="ARBA00022771"/>
    </source>
</evidence>
<dbReference type="GO" id="GO:0006281">
    <property type="term" value="P:DNA repair"/>
    <property type="evidence" value="ECO:0007669"/>
    <property type="project" value="UniProtKB-UniRule"/>
</dbReference>
<evidence type="ECO:0000256" key="1">
    <source>
        <dbReference type="ARBA" id="ARBA00022723"/>
    </source>
</evidence>
<dbReference type="RefSeq" id="WP_115542358.1">
    <property type="nucleotide sequence ID" value="NZ_NXLQ01000002.1"/>
</dbReference>
<feature type="zinc finger region" description="C4-type" evidence="7">
    <location>
        <begin position="61"/>
        <end position="76"/>
    </location>
</feature>
<evidence type="ECO:0000256" key="7">
    <source>
        <dbReference type="HAMAP-Rule" id="MF_00017"/>
    </source>
</evidence>
<keyword evidence="3 7" id="KW-0863">Zinc-finger</keyword>
<dbReference type="GO" id="GO:0003677">
    <property type="term" value="F:DNA binding"/>
    <property type="evidence" value="ECO:0007669"/>
    <property type="project" value="UniProtKB-UniRule"/>
</dbReference>
<keyword evidence="5 7" id="KW-0233">DNA recombination</keyword>
<keyword evidence="6 7" id="KW-0234">DNA repair</keyword>
<name>A0A3D8IPN4_9HELI</name>
<dbReference type="Gene3D" id="3.40.1360.10">
    <property type="match status" value="1"/>
</dbReference>
<dbReference type="Pfam" id="PF21176">
    <property type="entry name" value="RecR_HhH"/>
    <property type="match status" value="1"/>
</dbReference>
<evidence type="ECO:0000256" key="4">
    <source>
        <dbReference type="ARBA" id="ARBA00022833"/>
    </source>
</evidence>
<keyword evidence="2 7" id="KW-0227">DNA damage</keyword>
<organism evidence="9 10">
    <name type="scientific">Helicobacter didelphidarum</name>
    <dbReference type="NCBI Taxonomy" id="2040648"/>
    <lineage>
        <taxon>Bacteria</taxon>
        <taxon>Pseudomonadati</taxon>
        <taxon>Campylobacterota</taxon>
        <taxon>Epsilonproteobacteria</taxon>
        <taxon>Campylobacterales</taxon>
        <taxon>Helicobacteraceae</taxon>
        <taxon>Helicobacter</taxon>
    </lineage>
</organism>
<proteinExistence type="inferred from homology"/>
<sequence>MKNYQKQLFSFDTLVQALEKIPTIGKKSAKRMAYILAVENAPLGLQISQAIHDCIVEIQKCRICGALSHGEICHICLDLDRKNGTLCIVAHPKDVFLIEDIGEFQGVYCVVEDYHSCDFTHLIERIQHEDIKEVIFAFMPSLESDVLIMFIQEKLEHLGLQFSKIAQGVPSNVSLDNIDHFSLARAFNSRVGT</sequence>
<reference evidence="9 10" key="1">
    <citation type="submission" date="2018-04" db="EMBL/GenBank/DDBJ databases">
        <title>Novel Campyloabacter and Helicobacter Species and Strains.</title>
        <authorList>
            <person name="Mannion A.J."/>
            <person name="Shen Z."/>
            <person name="Fox J.G."/>
        </authorList>
    </citation>
    <scope>NUCLEOTIDE SEQUENCE [LARGE SCALE GENOMIC DNA]</scope>
    <source>
        <strain evidence="9 10">MIT 17-337</strain>
    </source>
</reference>
<dbReference type="GO" id="GO:0006310">
    <property type="term" value="P:DNA recombination"/>
    <property type="evidence" value="ECO:0007669"/>
    <property type="project" value="UniProtKB-UniRule"/>
</dbReference>
<dbReference type="InterPro" id="IPR006171">
    <property type="entry name" value="TOPRIM_dom"/>
</dbReference>
<dbReference type="HAMAP" id="MF_00017">
    <property type="entry name" value="RecR"/>
    <property type="match status" value="1"/>
</dbReference>
<keyword evidence="4 7" id="KW-0862">Zinc</keyword>
<dbReference type="InterPro" id="IPR000093">
    <property type="entry name" value="DNA_Rcmb_RecR"/>
</dbReference>
<dbReference type="EMBL" id="NXLQ01000002">
    <property type="protein sequence ID" value="RDU67063.1"/>
    <property type="molecule type" value="Genomic_DNA"/>
</dbReference>
<keyword evidence="1 7" id="KW-0479">Metal-binding</keyword>
<comment type="similarity">
    <text evidence="7">Belongs to the RecR family.</text>
</comment>
<evidence type="ECO:0000313" key="9">
    <source>
        <dbReference type="EMBL" id="RDU67063.1"/>
    </source>
</evidence>
<protein>
    <recommendedName>
        <fullName evidence="7">Recombination protein RecR</fullName>
    </recommendedName>
</protein>
<comment type="function">
    <text evidence="7">May play a role in DNA repair. It seems to be involved in an RecBC-independent recombinational process of DNA repair. It may act with RecF and RecO.</text>
</comment>
<dbReference type="PANTHER" id="PTHR30446:SF0">
    <property type="entry name" value="RECOMBINATION PROTEIN RECR"/>
    <property type="match status" value="1"/>
</dbReference>